<evidence type="ECO:0000256" key="3">
    <source>
        <dbReference type="ARBA" id="ARBA00022692"/>
    </source>
</evidence>
<feature type="domain" description="Type II secretion system protein GspF" evidence="7">
    <location>
        <begin position="152"/>
        <end position="276"/>
    </location>
</feature>
<evidence type="ECO:0000256" key="5">
    <source>
        <dbReference type="ARBA" id="ARBA00023136"/>
    </source>
</evidence>
<evidence type="ECO:0000259" key="7">
    <source>
        <dbReference type="Pfam" id="PF00482"/>
    </source>
</evidence>
<dbReference type="InterPro" id="IPR042094">
    <property type="entry name" value="T2SS_GspF_sf"/>
</dbReference>
<dbReference type="PANTHER" id="PTHR35007">
    <property type="entry name" value="INTEGRAL MEMBRANE PROTEIN-RELATED"/>
    <property type="match status" value="1"/>
</dbReference>
<keyword evidence="9" id="KW-1185">Reference proteome</keyword>
<dbReference type="RefSeq" id="WP_209984699.1">
    <property type="nucleotide sequence ID" value="NZ_JAGINO010000015.1"/>
</dbReference>
<dbReference type="PANTHER" id="PTHR35007:SF1">
    <property type="entry name" value="PILUS ASSEMBLY PROTEIN"/>
    <property type="match status" value="1"/>
</dbReference>
<feature type="transmembrane region" description="Helical" evidence="6">
    <location>
        <begin position="260"/>
        <end position="279"/>
    </location>
</feature>
<feature type="transmembrane region" description="Helical" evidence="6">
    <location>
        <begin position="6"/>
        <end position="29"/>
    </location>
</feature>
<dbReference type="Pfam" id="PF00482">
    <property type="entry name" value="T2SSF"/>
    <property type="match status" value="1"/>
</dbReference>
<feature type="transmembrane region" description="Helical" evidence="6">
    <location>
        <begin position="114"/>
        <end position="136"/>
    </location>
</feature>
<proteinExistence type="predicted"/>
<organism evidence="8 9">
    <name type="scientific">Azospirillum picis</name>
    <dbReference type="NCBI Taxonomy" id="488438"/>
    <lineage>
        <taxon>Bacteria</taxon>
        <taxon>Pseudomonadati</taxon>
        <taxon>Pseudomonadota</taxon>
        <taxon>Alphaproteobacteria</taxon>
        <taxon>Rhodospirillales</taxon>
        <taxon>Azospirillaceae</taxon>
        <taxon>Azospirillum</taxon>
    </lineage>
</organism>
<evidence type="ECO:0000256" key="6">
    <source>
        <dbReference type="SAM" id="Phobius"/>
    </source>
</evidence>
<dbReference type="Gene3D" id="1.20.81.30">
    <property type="entry name" value="Type II secretion system (T2SS), domain F"/>
    <property type="match status" value="1"/>
</dbReference>
<dbReference type="InterPro" id="IPR018076">
    <property type="entry name" value="T2SS_GspF_dom"/>
</dbReference>
<dbReference type="Proteomes" id="UP001244552">
    <property type="component" value="Unassembled WGS sequence"/>
</dbReference>
<comment type="caution">
    <text evidence="8">The sequence shown here is derived from an EMBL/GenBank/DDBJ whole genome shotgun (WGS) entry which is preliminary data.</text>
</comment>
<protein>
    <submittedName>
        <fullName evidence="8">Flp pilus assembly protein TadB</fullName>
    </submittedName>
</protein>
<dbReference type="EMBL" id="JAUSVU010000014">
    <property type="protein sequence ID" value="MDQ0534929.1"/>
    <property type="molecule type" value="Genomic_DNA"/>
</dbReference>
<keyword evidence="2" id="KW-1003">Cell membrane</keyword>
<keyword evidence="5 6" id="KW-0472">Membrane</keyword>
<feature type="transmembrane region" description="Helical" evidence="6">
    <location>
        <begin position="89"/>
        <end position="108"/>
    </location>
</feature>
<comment type="subcellular location">
    <subcellularLocation>
        <location evidence="1">Cell membrane</location>
        <topology evidence="1">Multi-pass membrane protein</topology>
    </subcellularLocation>
</comment>
<reference evidence="8 9" key="1">
    <citation type="submission" date="2023-07" db="EMBL/GenBank/DDBJ databases">
        <title>Genomic Encyclopedia of Type Strains, Phase IV (KMG-IV): sequencing the most valuable type-strain genomes for metagenomic binning, comparative biology and taxonomic classification.</title>
        <authorList>
            <person name="Goeker M."/>
        </authorList>
    </citation>
    <scope>NUCLEOTIDE SEQUENCE [LARGE SCALE GENOMIC DNA]</scope>
    <source>
        <strain evidence="8 9">DSM 19922</strain>
    </source>
</reference>
<feature type="transmembrane region" description="Helical" evidence="6">
    <location>
        <begin position="291"/>
        <end position="312"/>
    </location>
</feature>
<accession>A0ABU0MNV8</accession>
<keyword evidence="4 6" id="KW-1133">Transmembrane helix</keyword>
<evidence type="ECO:0000256" key="2">
    <source>
        <dbReference type="ARBA" id="ARBA00022475"/>
    </source>
</evidence>
<gene>
    <name evidence="8" type="ORF">QO018_003806</name>
</gene>
<evidence type="ECO:0000256" key="4">
    <source>
        <dbReference type="ARBA" id="ARBA00022989"/>
    </source>
</evidence>
<evidence type="ECO:0000256" key="1">
    <source>
        <dbReference type="ARBA" id="ARBA00004651"/>
    </source>
</evidence>
<keyword evidence="3 6" id="KW-0812">Transmembrane</keyword>
<evidence type="ECO:0000313" key="8">
    <source>
        <dbReference type="EMBL" id="MDQ0534929.1"/>
    </source>
</evidence>
<name>A0ABU0MNV8_9PROT</name>
<sequence>MTPAALQMLAPGIGAFLLILGVILLFVVLREALTGRRRAVAERLATLGAPAASVIGGDAGPSVDGGDDERHGVLRHLERLIEPAGGWRALRPTAAGALLAFGTGLLLAGRALPMLPAAAVALAVGLFAGRQILAFLTHRRTIRFLDHLPDAIDLVVRATRAGVPVSEAIVAAGQETEEPVRSEFRRVADAVSIGVDLKDALREAALRIRLPDFDFFVVALIVQRETGGQLAETLGNLSDILRKRKDMRLKVKALTAEGRMSAYIVTSLPFVTGGMIFAIDPSYMLILFRDPVGHMLLLGAAGCLGAGTFAIGRMTRAEA</sequence>
<evidence type="ECO:0000313" key="9">
    <source>
        <dbReference type="Proteomes" id="UP001244552"/>
    </source>
</evidence>